<dbReference type="AlphaFoldDB" id="A0AAJ6BEK1"/>
<dbReference type="Gene3D" id="3.20.20.80">
    <property type="entry name" value="Glycosidases"/>
    <property type="match status" value="1"/>
</dbReference>
<dbReference type="PANTHER" id="PTHR31451">
    <property type="match status" value="1"/>
</dbReference>
<sequence length="843" mass="95264">MRTCWCLVFLMIVSLPVIGQQGLLFVDKEGVLRRQADGREQAYFGVNYTLPFAYAYRHVKAMGLDLEKTIDADVYHFARLGLDAFRVHVWDTEISDAEGNLLENEHLRLFDYLIKKLKERNIRILITPIAYWGNGYPDNNVRTKGFADKFDYNKKKLVTNDTAIAAQERYIKQLLLHVNPYTKLSYRDDPSIIACEINNEPAHGEDNRLTTDYINRMADAVRSIQWKKPIFYNISQAYQNEEAFLSARVDGFTYQWYTNGLVANHTTPGNTLPYVDNYDIPYKDWKGFSDKAKVIYEFDAADVRSSYMYPAIARSFRTAGFQWATQFAWDPTPLAYANTEYQTHYLNLAYTPAKAISFLIAGKVFHQVPRYQSYGGYPQDTLFGPFRVSYTENLSEMNTDSEFYYSNSTSTKAKAPEKLQHLAGVGSSPLVQYAGTGAYFLDKIGPGAWRLELMPDAVVGKDPFTDASLTDTATYIVWKQQAMQVQLPDLGKRFRITPLNEGNTAVETTADAGRFRITPGTYLLTNTAVKPAATGMGKGLTLGLREFYAPASMRLPAARVFAEPPREHSAGEPLQLQVTVLGVGDSTELDLQMMQAGTVSILPMVRQSAYIYKVTLPGNLLKAGELQTAVRVKSNGTVIGWLRPVQVLDSRSHYELFSAARAAGDSVLKYWWRIKNFPDWNRQTAYRFEKTADSTVVYRATADTFNFDIPFIGWQYSCSMIATVPQKSQQNYSTLTLRGAPAGRHPVTVLLILVDRNANAYSRELTLEGGLTTYRLPLSTFSKGPLLLLPRPYPMFLPLWFSTAANEPIQLSAIEKIQLLYMPARNLQVKEDQGFMIDGVWAE</sequence>
<organism evidence="1 2">
    <name type="scientific">Candidatus Pseudobacter hemicellulosilyticus</name>
    <dbReference type="NCBI Taxonomy" id="3121375"/>
    <lineage>
        <taxon>Bacteria</taxon>
        <taxon>Pseudomonadati</taxon>
        <taxon>Bacteroidota</taxon>
        <taxon>Chitinophagia</taxon>
        <taxon>Chitinophagales</taxon>
        <taxon>Chitinophagaceae</taxon>
        <taxon>Pseudobacter</taxon>
    </lineage>
</organism>
<evidence type="ECO:0000313" key="1">
    <source>
        <dbReference type="EMBL" id="WEK34113.1"/>
    </source>
</evidence>
<dbReference type="GO" id="GO:0004553">
    <property type="term" value="F:hydrolase activity, hydrolyzing O-glycosyl compounds"/>
    <property type="evidence" value="ECO:0007669"/>
    <property type="project" value="InterPro"/>
</dbReference>
<dbReference type="InterPro" id="IPR045053">
    <property type="entry name" value="MAN-like"/>
</dbReference>
<evidence type="ECO:0000313" key="2">
    <source>
        <dbReference type="Proteomes" id="UP001220610"/>
    </source>
</evidence>
<accession>A0AAJ6BEK1</accession>
<dbReference type="InterPro" id="IPR017853">
    <property type="entry name" value="GH"/>
</dbReference>
<protein>
    <submittedName>
        <fullName evidence="1">Membrane or secreted protein</fullName>
    </submittedName>
</protein>
<gene>
    <name evidence="1" type="ORF">P0Y53_16620</name>
</gene>
<proteinExistence type="predicted"/>
<dbReference type="EMBL" id="CP119311">
    <property type="protein sequence ID" value="WEK34113.1"/>
    <property type="molecule type" value="Genomic_DNA"/>
</dbReference>
<reference evidence="1" key="1">
    <citation type="submission" date="2023-03" db="EMBL/GenBank/DDBJ databases">
        <title>Andean soil-derived lignocellulolytic bacterial consortium as a source of novel taxa and putative plastic-active enzymes.</title>
        <authorList>
            <person name="Diaz-Garcia L."/>
            <person name="Chuvochina M."/>
            <person name="Feuerriegel G."/>
            <person name="Bunk B."/>
            <person name="Sproer C."/>
            <person name="Streit W.R."/>
            <person name="Rodriguez L.M."/>
            <person name="Overmann J."/>
            <person name="Jimenez D.J."/>
        </authorList>
    </citation>
    <scope>NUCLEOTIDE SEQUENCE</scope>
    <source>
        <strain evidence="1">MAG 7</strain>
    </source>
</reference>
<dbReference type="Proteomes" id="UP001220610">
    <property type="component" value="Chromosome"/>
</dbReference>
<dbReference type="SUPFAM" id="SSF51445">
    <property type="entry name" value="(Trans)glycosidases"/>
    <property type="match status" value="1"/>
</dbReference>
<name>A0AAJ6BEK1_9BACT</name>